<sequence length="37" mass="4286">MIYALQEVGNHDMDRSTRSSLYKWNINCAYSVMSTVT</sequence>
<gene>
    <name evidence="1" type="ORF">K239x_24760</name>
</gene>
<evidence type="ECO:0000313" key="2">
    <source>
        <dbReference type="Proteomes" id="UP000319817"/>
    </source>
</evidence>
<organism evidence="1 2">
    <name type="scientific">Stieleria marina</name>
    <dbReference type="NCBI Taxonomy" id="1930275"/>
    <lineage>
        <taxon>Bacteria</taxon>
        <taxon>Pseudomonadati</taxon>
        <taxon>Planctomycetota</taxon>
        <taxon>Planctomycetia</taxon>
        <taxon>Pirellulales</taxon>
        <taxon>Pirellulaceae</taxon>
        <taxon>Stieleria</taxon>
    </lineage>
</organism>
<proteinExistence type="predicted"/>
<dbReference type="Proteomes" id="UP000319817">
    <property type="component" value="Chromosome"/>
</dbReference>
<protein>
    <submittedName>
        <fullName evidence="1">Uncharacterized protein</fullName>
    </submittedName>
</protein>
<dbReference type="EMBL" id="CP036526">
    <property type="protein sequence ID" value="QDT10519.1"/>
    <property type="molecule type" value="Genomic_DNA"/>
</dbReference>
<name>A0A517NTS6_9BACT</name>
<keyword evidence="2" id="KW-1185">Reference proteome</keyword>
<dbReference type="AlphaFoldDB" id="A0A517NTS6"/>
<evidence type="ECO:0000313" key="1">
    <source>
        <dbReference type="EMBL" id="QDT10519.1"/>
    </source>
</evidence>
<accession>A0A517NTS6</accession>
<reference evidence="1 2" key="1">
    <citation type="submission" date="2019-02" db="EMBL/GenBank/DDBJ databases">
        <title>Deep-cultivation of Planctomycetes and their phenomic and genomic characterization uncovers novel biology.</title>
        <authorList>
            <person name="Wiegand S."/>
            <person name="Jogler M."/>
            <person name="Boedeker C."/>
            <person name="Pinto D."/>
            <person name="Vollmers J."/>
            <person name="Rivas-Marin E."/>
            <person name="Kohn T."/>
            <person name="Peeters S.H."/>
            <person name="Heuer A."/>
            <person name="Rast P."/>
            <person name="Oberbeckmann S."/>
            <person name="Bunk B."/>
            <person name="Jeske O."/>
            <person name="Meyerdierks A."/>
            <person name="Storesund J.E."/>
            <person name="Kallscheuer N."/>
            <person name="Luecker S."/>
            <person name="Lage O.M."/>
            <person name="Pohl T."/>
            <person name="Merkel B.J."/>
            <person name="Hornburger P."/>
            <person name="Mueller R.-W."/>
            <person name="Bruemmer F."/>
            <person name="Labrenz M."/>
            <person name="Spormann A.M."/>
            <person name="Op den Camp H."/>
            <person name="Overmann J."/>
            <person name="Amann R."/>
            <person name="Jetten M.S.M."/>
            <person name="Mascher T."/>
            <person name="Medema M.H."/>
            <person name="Devos D.P."/>
            <person name="Kaster A.-K."/>
            <person name="Ovreas L."/>
            <person name="Rohde M."/>
            <person name="Galperin M.Y."/>
            <person name="Jogler C."/>
        </authorList>
    </citation>
    <scope>NUCLEOTIDE SEQUENCE [LARGE SCALE GENOMIC DNA]</scope>
    <source>
        <strain evidence="1 2">K23_9</strain>
    </source>
</reference>